<feature type="region of interest" description="Disordered" evidence="1">
    <location>
        <begin position="1"/>
        <end position="61"/>
    </location>
</feature>
<organism evidence="2 3">
    <name type="scientific">Artemisia annua</name>
    <name type="common">Sweet wormwood</name>
    <dbReference type="NCBI Taxonomy" id="35608"/>
    <lineage>
        <taxon>Eukaryota</taxon>
        <taxon>Viridiplantae</taxon>
        <taxon>Streptophyta</taxon>
        <taxon>Embryophyta</taxon>
        <taxon>Tracheophyta</taxon>
        <taxon>Spermatophyta</taxon>
        <taxon>Magnoliopsida</taxon>
        <taxon>eudicotyledons</taxon>
        <taxon>Gunneridae</taxon>
        <taxon>Pentapetalae</taxon>
        <taxon>asterids</taxon>
        <taxon>campanulids</taxon>
        <taxon>Asterales</taxon>
        <taxon>Asteraceae</taxon>
        <taxon>Asteroideae</taxon>
        <taxon>Anthemideae</taxon>
        <taxon>Artemisiinae</taxon>
        <taxon>Artemisia</taxon>
    </lineage>
</organism>
<keyword evidence="3" id="KW-1185">Reference proteome</keyword>
<dbReference type="STRING" id="35608.A0A2U1KUB9"/>
<evidence type="ECO:0000256" key="1">
    <source>
        <dbReference type="SAM" id="MobiDB-lite"/>
    </source>
</evidence>
<dbReference type="OrthoDB" id="687843at2759"/>
<sequence length="301" mass="33332">MQVKMSHTPRQSKPPKNNKNETFDFLKPSTILPKLPKPFIPRATAPPRFHKPSRPPPADNKLMAGYLAHEFLTQGTLFGQPWDPARAEAVPVSAAAHSAGFRKPAKQIVKPAEPKAGEKRKYERYEQVSGVLMGKNGAHIPGITHMQVKMSHTPRQSKPPKNNKNETFDFLKPSTILPKLPKPFIPRATAPPRFHKPSRPPPADNKLMAGYLAHEFLTQGTLFGQPWDPARAEAVPVSAAAHSAGFRKPAKQIVKPAEPKAGEKRKYERYEQVSGVLMGKNGAHIPGIVNPTQLARYLNLH</sequence>
<reference evidence="2 3" key="1">
    <citation type="journal article" date="2018" name="Mol. Plant">
        <title>The genome of Artemisia annua provides insight into the evolution of Asteraceae family and artemisinin biosynthesis.</title>
        <authorList>
            <person name="Shen Q."/>
            <person name="Zhang L."/>
            <person name="Liao Z."/>
            <person name="Wang S."/>
            <person name="Yan T."/>
            <person name="Shi P."/>
            <person name="Liu M."/>
            <person name="Fu X."/>
            <person name="Pan Q."/>
            <person name="Wang Y."/>
            <person name="Lv Z."/>
            <person name="Lu X."/>
            <person name="Zhang F."/>
            <person name="Jiang W."/>
            <person name="Ma Y."/>
            <person name="Chen M."/>
            <person name="Hao X."/>
            <person name="Li L."/>
            <person name="Tang Y."/>
            <person name="Lv G."/>
            <person name="Zhou Y."/>
            <person name="Sun X."/>
            <person name="Brodelius P.E."/>
            <person name="Rose J.K.C."/>
            <person name="Tang K."/>
        </authorList>
    </citation>
    <scope>NUCLEOTIDE SEQUENCE [LARGE SCALE GENOMIC DNA]</scope>
    <source>
        <strain evidence="3">cv. Huhao1</strain>
        <tissue evidence="2">Leaf</tissue>
    </source>
</reference>
<comment type="caution">
    <text evidence="2">The sequence shown here is derived from an EMBL/GenBank/DDBJ whole genome shotgun (WGS) entry which is preliminary data.</text>
</comment>
<gene>
    <name evidence="2" type="ORF">CTI12_AA563500</name>
</gene>
<evidence type="ECO:0000313" key="2">
    <source>
        <dbReference type="EMBL" id="PWA40338.1"/>
    </source>
</evidence>
<protein>
    <submittedName>
        <fullName evidence="2">Uncharacterized protein</fullName>
    </submittedName>
</protein>
<feature type="compositionally biased region" description="Polar residues" evidence="1">
    <location>
        <begin position="8"/>
        <end position="17"/>
    </location>
</feature>
<name>A0A2U1KUB9_ARTAN</name>
<accession>A0A2U1KUB9</accession>
<dbReference type="EMBL" id="PKPP01013860">
    <property type="protein sequence ID" value="PWA40338.1"/>
    <property type="molecule type" value="Genomic_DNA"/>
</dbReference>
<dbReference type="PANTHER" id="PTHR34657:SF10">
    <property type="entry name" value="F21M11.6 PROTEIN"/>
    <property type="match status" value="1"/>
</dbReference>
<dbReference type="Proteomes" id="UP000245207">
    <property type="component" value="Unassembled WGS sequence"/>
</dbReference>
<dbReference type="PANTHER" id="PTHR34657">
    <property type="entry name" value="EMBRYO SAC DEVELOPMENT ARREST 6"/>
    <property type="match status" value="1"/>
</dbReference>
<evidence type="ECO:0000313" key="3">
    <source>
        <dbReference type="Proteomes" id="UP000245207"/>
    </source>
</evidence>
<dbReference type="AlphaFoldDB" id="A0A2U1KUB9"/>
<proteinExistence type="predicted"/>